<proteinExistence type="predicted"/>
<dbReference type="RefSeq" id="XP_075086240.1">
    <property type="nucleotide sequence ID" value="XM_075230139.1"/>
</dbReference>
<evidence type="ECO:0000313" key="1">
    <source>
        <dbReference type="Proteomes" id="UP000790787"/>
    </source>
</evidence>
<evidence type="ECO:0000313" key="2">
    <source>
        <dbReference type="RefSeq" id="XP_075086240.1"/>
    </source>
</evidence>
<name>A0AC58SMQ8_TOBAC</name>
<keyword evidence="1" id="KW-1185">Reference proteome</keyword>
<reference evidence="2" key="2">
    <citation type="submission" date="2025-08" db="UniProtKB">
        <authorList>
            <consortium name="RefSeq"/>
        </authorList>
    </citation>
    <scope>IDENTIFICATION</scope>
    <source>
        <tissue evidence="2">Leaf</tissue>
    </source>
</reference>
<dbReference type="Proteomes" id="UP000790787">
    <property type="component" value="Chromosome 14"/>
</dbReference>
<gene>
    <name evidence="2" type="primary">LOC142168960</name>
</gene>
<sequence length="241" mass="28906">MLQIKDEVEHQVWWQLKNGNSYFWYDNWTGLGALYHASGLDHWCDESINHVDEMVENGAWNELLLRELLLDELADHILETITPPSNLSLKDKPWWKLETKGHFTVKSAWQYIRKRREESKLYTFFWVKGLPFKISFFMWRLWKAKLPLDEWFLRLGYFITSRCCCCMNPKQETLSHVFLTSPAARYVWNYYGAHAGIRTNGKKLMQVINEWWSKPVNTSLKAIYQVMPSLIVWHLWKKRNS</sequence>
<accession>A0AC58SMQ8</accession>
<reference evidence="1" key="1">
    <citation type="journal article" date="2014" name="Nat. Commun.">
        <title>The tobacco genome sequence and its comparison with those of tomato and potato.</title>
        <authorList>
            <person name="Sierro N."/>
            <person name="Battey J.N."/>
            <person name="Ouadi S."/>
            <person name="Bakaher N."/>
            <person name="Bovet L."/>
            <person name="Willig A."/>
            <person name="Goepfert S."/>
            <person name="Peitsch M.C."/>
            <person name="Ivanov N.V."/>
        </authorList>
    </citation>
    <scope>NUCLEOTIDE SEQUENCE [LARGE SCALE GENOMIC DNA]</scope>
</reference>
<organism evidence="1 2">
    <name type="scientific">Nicotiana tabacum</name>
    <name type="common">Common tobacco</name>
    <dbReference type="NCBI Taxonomy" id="4097"/>
    <lineage>
        <taxon>Eukaryota</taxon>
        <taxon>Viridiplantae</taxon>
        <taxon>Streptophyta</taxon>
        <taxon>Embryophyta</taxon>
        <taxon>Tracheophyta</taxon>
        <taxon>Spermatophyta</taxon>
        <taxon>Magnoliopsida</taxon>
        <taxon>eudicotyledons</taxon>
        <taxon>Gunneridae</taxon>
        <taxon>Pentapetalae</taxon>
        <taxon>asterids</taxon>
        <taxon>lamiids</taxon>
        <taxon>Solanales</taxon>
        <taxon>Solanaceae</taxon>
        <taxon>Nicotianoideae</taxon>
        <taxon>Nicotianeae</taxon>
        <taxon>Nicotiana</taxon>
    </lineage>
</organism>
<protein>
    <submittedName>
        <fullName evidence="2">Uncharacterized protein LOC142168960</fullName>
    </submittedName>
</protein>